<feature type="transmembrane region" description="Helical" evidence="2">
    <location>
        <begin position="6"/>
        <end position="29"/>
    </location>
</feature>
<name>A0A418QAD3_9CORY</name>
<evidence type="ECO:0000256" key="2">
    <source>
        <dbReference type="SAM" id="Phobius"/>
    </source>
</evidence>
<keyword evidence="2" id="KW-0812">Transmembrane</keyword>
<proteinExistence type="predicted"/>
<dbReference type="InterPro" id="IPR023346">
    <property type="entry name" value="Lysozyme-like_dom_sf"/>
</dbReference>
<keyword evidence="2" id="KW-0472">Membrane</keyword>
<gene>
    <name evidence="4" type="ORF">D3M95_00075</name>
</gene>
<keyword evidence="5" id="KW-1185">Reference proteome</keyword>
<dbReference type="Pfam" id="PF13406">
    <property type="entry name" value="SLT_2"/>
    <property type="match status" value="1"/>
</dbReference>
<dbReference type="Gene3D" id="1.10.530.10">
    <property type="match status" value="1"/>
</dbReference>
<dbReference type="PANTHER" id="PTHR30163">
    <property type="entry name" value="MEMBRANE-BOUND LYTIC MUREIN TRANSGLYCOSYLASE B"/>
    <property type="match status" value="1"/>
</dbReference>
<evidence type="ECO:0000313" key="4">
    <source>
        <dbReference type="EMBL" id="RIX36948.1"/>
    </source>
</evidence>
<feature type="region of interest" description="Disordered" evidence="1">
    <location>
        <begin position="33"/>
        <end position="59"/>
    </location>
</feature>
<dbReference type="RefSeq" id="WP_119664214.1">
    <property type="nucleotide sequence ID" value="NZ_QXJK01000001.1"/>
</dbReference>
<dbReference type="InterPro" id="IPR043426">
    <property type="entry name" value="MltB-like"/>
</dbReference>
<dbReference type="PANTHER" id="PTHR30163:SF8">
    <property type="entry name" value="LYTIC MUREIN TRANSGLYCOSYLASE"/>
    <property type="match status" value="1"/>
</dbReference>
<dbReference type="SUPFAM" id="SSF53955">
    <property type="entry name" value="Lysozyme-like"/>
    <property type="match status" value="1"/>
</dbReference>
<dbReference type="GO" id="GO:0008933">
    <property type="term" value="F:peptidoglycan lytic transglycosylase activity"/>
    <property type="evidence" value="ECO:0007669"/>
    <property type="project" value="TreeGrafter"/>
</dbReference>
<dbReference type="GO" id="GO:0009253">
    <property type="term" value="P:peptidoglycan catabolic process"/>
    <property type="evidence" value="ECO:0007669"/>
    <property type="project" value="TreeGrafter"/>
</dbReference>
<evidence type="ECO:0000256" key="1">
    <source>
        <dbReference type="SAM" id="MobiDB-lite"/>
    </source>
</evidence>
<dbReference type="STRING" id="1451189.CFAL_08360"/>
<dbReference type="OrthoDB" id="9796191at2"/>
<dbReference type="CDD" id="cd13399">
    <property type="entry name" value="Slt35-like"/>
    <property type="match status" value="1"/>
</dbReference>
<feature type="domain" description="Transglycosylase SLT" evidence="3">
    <location>
        <begin position="173"/>
        <end position="229"/>
    </location>
</feature>
<organism evidence="4 5">
    <name type="scientific">Corynebacterium falsenii</name>
    <dbReference type="NCBI Taxonomy" id="108486"/>
    <lineage>
        <taxon>Bacteria</taxon>
        <taxon>Bacillati</taxon>
        <taxon>Actinomycetota</taxon>
        <taxon>Actinomycetes</taxon>
        <taxon>Mycobacteriales</taxon>
        <taxon>Corynebacteriaceae</taxon>
        <taxon>Corynebacterium</taxon>
    </lineage>
</organism>
<evidence type="ECO:0000259" key="3">
    <source>
        <dbReference type="Pfam" id="PF13406"/>
    </source>
</evidence>
<protein>
    <recommendedName>
        <fullName evidence="3">Transglycosylase SLT domain-containing protein</fullName>
    </recommendedName>
</protein>
<dbReference type="InterPro" id="IPR031304">
    <property type="entry name" value="SLT_2"/>
</dbReference>
<dbReference type="EMBL" id="QXJK01000001">
    <property type="protein sequence ID" value="RIX36948.1"/>
    <property type="molecule type" value="Genomic_DNA"/>
</dbReference>
<dbReference type="AlphaFoldDB" id="A0A418QAD3"/>
<reference evidence="4 5" key="1">
    <citation type="submission" date="2018-09" db="EMBL/GenBank/DDBJ databases">
        <title>Optimization and identification of Corynebacterium falsenii FN1-14 from fish paste.</title>
        <authorList>
            <person name="Daroonpunt R."/>
            <person name="Tanasupawat S."/>
        </authorList>
    </citation>
    <scope>NUCLEOTIDE SEQUENCE [LARGE SCALE GENOMIC DNA]</scope>
    <source>
        <strain evidence="4 5">FN1-14</strain>
    </source>
</reference>
<evidence type="ECO:0000313" key="5">
    <source>
        <dbReference type="Proteomes" id="UP000285278"/>
    </source>
</evidence>
<comment type="caution">
    <text evidence="4">The sequence shown here is derived from an EMBL/GenBank/DDBJ whole genome shotgun (WGS) entry which is preliminary data.</text>
</comment>
<sequence>MFGGCGLFVVVVALLAIIALVGFLVSGLITQKGSGSDRIPVPDNVPPAAAKPAPDIDIHQPGRTAEQLRRWAQPISEQTGIPVPALMAYGNAEVIARETRPECHITWNTLAGLGYVETRHGTYDGRNFGASEIQDDGVARPSIIGPRLDGNGFADVGDTDNGELDGDKEYDHAVGPMQFIPESWKRFGVDADGNGEADPNNIDDAAASAVRLLCDQQRDMATPEGWTRAIRAYNLSGEYVRKVRDAAANYALGQRPAG</sequence>
<feature type="compositionally biased region" description="Low complexity" evidence="1">
    <location>
        <begin position="39"/>
        <end position="53"/>
    </location>
</feature>
<accession>A0A418QAD3</accession>
<dbReference type="Proteomes" id="UP000285278">
    <property type="component" value="Unassembled WGS sequence"/>
</dbReference>
<keyword evidence="2" id="KW-1133">Transmembrane helix</keyword>